<comment type="caution">
    <text evidence="2">The sequence shown here is derived from an EMBL/GenBank/DDBJ whole genome shotgun (WGS) entry which is preliminary data.</text>
</comment>
<dbReference type="RefSeq" id="WP_377930688.1">
    <property type="nucleotide sequence ID" value="NZ_JBHUEM010000055.1"/>
</dbReference>
<dbReference type="Proteomes" id="UP001597214">
    <property type="component" value="Unassembled WGS sequence"/>
</dbReference>
<evidence type="ECO:0000256" key="1">
    <source>
        <dbReference type="SAM" id="Phobius"/>
    </source>
</evidence>
<feature type="transmembrane region" description="Helical" evidence="1">
    <location>
        <begin position="63"/>
        <end position="87"/>
    </location>
</feature>
<dbReference type="EMBL" id="JBHUEM010000055">
    <property type="protein sequence ID" value="MFD1739447.1"/>
    <property type="molecule type" value="Genomic_DNA"/>
</dbReference>
<organism evidence="2 3">
    <name type="scientific">Bacillus salitolerans</name>
    <dbReference type="NCBI Taxonomy" id="1437434"/>
    <lineage>
        <taxon>Bacteria</taxon>
        <taxon>Bacillati</taxon>
        <taxon>Bacillota</taxon>
        <taxon>Bacilli</taxon>
        <taxon>Bacillales</taxon>
        <taxon>Bacillaceae</taxon>
        <taxon>Bacillus</taxon>
    </lineage>
</organism>
<name>A0ABW4LWF9_9BACI</name>
<proteinExistence type="predicted"/>
<gene>
    <name evidence="2" type="ORF">ACFSCX_23480</name>
</gene>
<accession>A0ABW4LWF9</accession>
<evidence type="ECO:0000313" key="2">
    <source>
        <dbReference type="EMBL" id="MFD1739447.1"/>
    </source>
</evidence>
<sequence length="153" mass="17986">MELVVMLFLCWLSFAILFSQSDYYCKKDIAFLLLFTALITTHAYTIFSANFKFISLPKENVKYIAYLLLRSALLPATISLLIHFYLHVKSTKLKIRVMIGAIISFTFIIKLSHSLGLFTYKNWNTFLMVIFLILVTIMAFWFLKLFQRMCKNH</sequence>
<keyword evidence="3" id="KW-1185">Reference proteome</keyword>
<keyword evidence="1" id="KW-0472">Membrane</keyword>
<feature type="transmembrane region" description="Helical" evidence="1">
    <location>
        <begin position="93"/>
        <end position="111"/>
    </location>
</feature>
<keyword evidence="1" id="KW-1133">Transmembrane helix</keyword>
<evidence type="ECO:0000313" key="3">
    <source>
        <dbReference type="Proteomes" id="UP001597214"/>
    </source>
</evidence>
<feature type="transmembrane region" description="Helical" evidence="1">
    <location>
        <begin position="29"/>
        <end position="51"/>
    </location>
</feature>
<reference evidence="3" key="1">
    <citation type="journal article" date="2019" name="Int. J. Syst. Evol. Microbiol.">
        <title>The Global Catalogue of Microorganisms (GCM) 10K type strain sequencing project: providing services to taxonomists for standard genome sequencing and annotation.</title>
        <authorList>
            <consortium name="The Broad Institute Genomics Platform"/>
            <consortium name="The Broad Institute Genome Sequencing Center for Infectious Disease"/>
            <person name="Wu L."/>
            <person name="Ma J."/>
        </authorList>
    </citation>
    <scope>NUCLEOTIDE SEQUENCE [LARGE SCALE GENOMIC DNA]</scope>
    <source>
        <strain evidence="3">CCUG 49339</strain>
    </source>
</reference>
<keyword evidence="1" id="KW-0812">Transmembrane</keyword>
<protein>
    <submittedName>
        <fullName evidence="2">Uncharacterized protein</fullName>
    </submittedName>
</protein>
<feature type="transmembrane region" description="Helical" evidence="1">
    <location>
        <begin position="123"/>
        <end position="143"/>
    </location>
</feature>